<protein>
    <submittedName>
        <fullName evidence="3">Uncharacterized protein</fullName>
    </submittedName>
</protein>
<dbReference type="Proteomes" id="UP000095287">
    <property type="component" value="Unplaced"/>
</dbReference>
<keyword evidence="2" id="KW-1185">Reference proteome</keyword>
<dbReference type="WBParaSite" id="L893_g21060.t1">
    <property type="protein sequence ID" value="L893_g21060.t1"/>
    <property type="gene ID" value="L893_g21060"/>
</dbReference>
<accession>A0A1I7YYT1</accession>
<dbReference type="AlphaFoldDB" id="A0A1I7YYT1"/>
<evidence type="ECO:0000256" key="1">
    <source>
        <dbReference type="SAM" id="MobiDB-lite"/>
    </source>
</evidence>
<evidence type="ECO:0000313" key="3">
    <source>
        <dbReference type="WBParaSite" id="L893_g21060.t1"/>
    </source>
</evidence>
<feature type="region of interest" description="Disordered" evidence="1">
    <location>
        <begin position="1"/>
        <end position="41"/>
    </location>
</feature>
<feature type="compositionally biased region" description="Polar residues" evidence="1">
    <location>
        <begin position="1"/>
        <end position="17"/>
    </location>
</feature>
<organism evidence="2 3">
    <name type="scientific">Steinernema glaseri</name>
    <dbReference type="NCBI Taxonomy" id="37863"/>
    <lineage>
        <taxon>Eukaryota</taxon>
        <taxon>Metazoa</taxon>
        <taxon>Ecdysozoa</taxon>
        <taxon>Nematoda</taxon>
        <taxon>Chromadorea</taxon>
        <taxon>Rhabditida</taxon>
        <taxon>Tylenchina</taxon>
        <taxon>Panagrolaimomorpha</taxon>
        <taxon>Strongyloidoidea</taxon>
        <taxon>Steinernematidae</taxon>
        <taxon>Steinernema</taxon>
    </lineage>
</organism>
<reference evidence="3" key="1">
    <citation type="submission" date="2016-11" db="UniProtKB">
        <authorList>
            <consortium name="WormBaseParasite"/>
        </authorList>
    </citation>
    <scope>IDENTIFICATION</scope>
</reference>
<evidence type="ECO:0000313" key="2">
    <source>
        <dbReference type="Proteomes" id="UP000095287"/>
    </source>
</evidence>
<name>A0A1I7YYT1_9BILA</name>
<proteinExistence type="predicted"/>
<sequence length="82" mass="9006">MKSESTSVNNGFRTDNPQLFGDSLAKGLRGRRPTASSCTTFLTRPPPLDALLNSRLSVVLDRKPFVVPAPSPSTLPYRNVYQ</sequence>